<reference evidence="1" key="1">
    <citation type="journal article" date="2014" name="Int. J. Syst. Evol. Microbiol.">
        <title>Complete genome sequence of Corynebacterium casei LMG S-19264T (=DSM 44701T), isolated from a smear-ripened cheese.</title>
        <authorList>
            <consortium name="US DOE Joint Genome Institute (JGI-PGF)"/>
            <person name="Walter F."/>
            <person name="Albersmeier A."/>
            <person name="Kalinowski J."/>
            <person name="Ruckert C."/>
        </authorList>
    </citation>
    <scope>NUCLEOTIDE SEQUENCE</scope>
    <source>
        <strain evidence="1">KCTC 12368</strain>
    </source>
</reference>
<protein>
    <submittedName>
        <fullName evidence="1">Uncharacterized protein</fullName>
    </submittedName>
</protein>
<comment type="caution">
    <text evidence="1">The sequence shown here is derived from an EMBL/GenBank/DDBJ whole genome shotgun (WGS) entry which is preliminary data.</text>
</comment>
<evidence type="ECO:0000313" key="1">
    <source>
        <dbReference type="EMBL" id="GGZ38924.1"/>
    </source>
</evidence>
<sequence length="85" mass="9883">MLKRKFYSIYLNQCTMKYLIKIEINDVEFQIHTEASNEREARENVWEIIRTKTTMKSIETIASPKSEGNSLGKKLAEGIRSALML</sequence>
<name>A0A918UW91_9BACT</name>
<evidence type="ECO:0000313" key="2">
    <source>
        <dbReference type="Proteomes" id="UP000619457"/>
    </source>
</evidence>
<dbReference type="AlphaFoldDB" id="A0A918UW91"/>
<gene>
    <name evidence="1" type="ORF">GCM10007049_35180</name>
</gene>
<reference evidence="1" key="2">
    <citation type="submission" date="2020-09" db="EMBL/GenBank/DDBJ databases">
        <authorList>
            <person name="Sun Q."/>
            <person name="Kim S."/>
        </authorList>
    </citation>
    <scope>NUCLEOTIDE SEQUENCE</scope>
    <source>
        <strain evidence="1">KCTC 12368</strain>
    </source>
</reference>
<proteinExistence type="predicted"/>
<accession>A0A918UW91</accession>
<organism evidence="1 2">
    <name type="scientific">Echinicola pacifica</name>
    <dbReference type="NCBI Taxonomy" id="346377"/>
    <lineage>
        <taxon>Bacteria</taxon>
        <taxon>Pseudomonadati</taxon>
        <taxon>Bacteroidota</taxon>
        <taxon>Cytophagia</taxon>
        <taxon>Cytophagales</taxon>
        <taxon>Cyclobacteriaceae</taxon>
        <taxon>Echinicola</taxon>
    </lineage>
</organism>
<dbReference type="EMBL" id="BMWX01000008">
    <property type="protein sequence ID" value="GGZ38924.1"/>
    <property type="molecule type" value="Genomic_DNA"/>
</dbReference>
<keyword evidence="2" id="KW-1185">Reference proteome</keyword>
<dbReference type="Proteomes" id="UP000619457">
    <property type="component" value="Unassembled WGS sequence"/>
</dbReference>